<dbReference type="GO" id="GO:0004222">
    <property type="term" value="F:metalloendopeptidase activity"/>
    <property type="evidence" value="ECO:0007669"/>
    <property type="project" value="InterPro"/>
</dbReference>
<dbReference type="GO" id="GO:0005524">
    <property type="term" value="F:ATP binding"/>
    <property type="evidence" value="ECO:0007669"/>
    <property type="project" value="InterPro"/>
</dbReference>
<evidence type="ECO:0000256" key="1">
    <source>
        <dbReference type="SAM" id="MobiDB-lite"/>
    </source>
</evidence>
<feature type="region of interest" description="Disordered" evidence="1">
    <location>
        <begin position="163"/>
        <end position="192"/>
    </location>
</feature>
<dbReference type="GO" id="GO:0004176">
    <property type="term" value="F:ATP-dependent peptidase activity"/>
    <property type="evidence" value="ECO:0007669"/>
    <property type="project" value="InterPro"/>
</dbReference>
<comment type="caution">
    <text evidence="2">The sequence shown here is derived from an EMBL/GenBank/DDBJ whole genome shotgun (WGS) entry which is preliminary data.</text>
</comment>
<evidence type="ECO:0000313" key="3">
    <source>
        <dbReference type="Proteomes" id="UP001302316"/>
    </source>
</evidence>
<dbReference type="Gene3D" id="1.20.58.760">
    <property type="entry name" value="Peptidase M41"/>
    <property type="match status" value="1"/>
</dbReference>
<dbReference type="RefSeq" id="WP_346053121.1">
    <property type="nucleotide sequence ID" value="NZ_JAYGII010000047.1"/>
</dbReference>
<dbReference type="Proteomes" id="UP001302316">
    <property type="component" value="Unassembled WGS sequence"/>
</dbReference>
<dbReference type="GO" id="GO:0006508">
    <property type="term" value="P:proteolysis"/>
    <property type="evidence" value="ECO:0007669"/>
    <property type="project" value="InterPro"/>
</dbReference>
<keyword evidence="3" id="KW-1185">Reference proteome</keyword>
<evidence type="ECO:0000313" key="2">
    <source>
        <dbReference type="EMBL" id="MEA5446677.1"/>
    </source>
</evidence>
<protein>
    <submittedName>
        <fullName evidence="2">Uncharacterized protein</fullName>
    </submittedName>
</protein>
<proteinExistence type="predicted"/>
<accession>A0AAP6JHI7</accession>
<dbReference type="InterPro" id="IPR037219">
    <property type="entry name" value="Peptidase_M41-like"/>
</dbReference>
<gene>
    <name evidence="2" type="ORF">VCB98_12695</name>
</gene>
<name>A0AAP6JHI7_9GAMM</name>
<organism evidence="2 3">
    <name type="scientific">Natronospira elongata</name>
    <dbReference type="NCBI Taxonomy" id="3110268"/>
    <lineage>
        <taxon>Bacteria</taxon>
        <taxon>Pseudomonadati</taxon>
        <taxon>Pseudomonadota</taxon>
        <taxon>Gammaproteobacteria</taxon>
        <taxon>Natronospirales</taxon>
        <taxon>Natronospiraceae</taxon>
        <taxon>Natronospira</taxon>
    </lineage>
</organism>
<reference evidence="2 3" key="1">
    <citation type="submission" date="2023-12" db="EMBL/GenBank/DDBJ databases">
        <title>Whole-genome sequencing of halo(alkali)philic microorganisms from hypersaline lakes.</title>
        <authorList>
            <person name="Sorokin D.Y."/>
            <person name="Merkel A.Y."/>
            <person name="Messina E."/>
            <person name="Yakimov M."/>
        </authorList>
    </citation>
    <scope>NUCLEOTIDE SEQUENCE [LARGE SCALE GENOMIC DNA]</scope>
    <source>
        <strain evidence="2 3">AB-CW1</strain>
    </source>
</reference>
<dbReference type="EMBL" id="JAYGII010000047">
    <property type="protein sequence ID" value="MEA5446677.1"/>
    <property type="molecule type" value="Genomic_DNA"/>
</dbReference>
<sequence>MEKAIVFRSMPGTGVVRHSVADRPTRFDPALGSGNARLAWWESVTRTRQRMRVLLAGPLAEAKATGTPMRSLGATRDLNECRRLADRLLTLWSFHAAFQGIPRPDPWAMMNRERRRVRAWIARPRVWSMVSAYAEALSQSEQLDRHTILRILNRQQSSIDQTPLDLCPAVGRDDGGPGRDPRQADRDRDGPMDRETALRMAAWRAKVSVDALEIFDGRPARAGVYETWEGECWWVFAPWNDGQWMLRSSRVIVIRQSDGRVV</sequence>
<feature type="compositionally biased region" description="Basic and acidic residues" evidence="1">
    <location>
        <begin position="171"/>
        <end position="192"/>
    </location>
</feature>
<dbReference type="SUPFAM" id="SSF140990">
    <property type="entry name" value="FtsH protease domain-like"/>
    <property type="match status" value="1"/>
</dbReference>
<dbReference type="AlphaFoldDB" id="A0AAP6JHI7"/>